<keyword evidence="12" id="KW-1185">Reference proteome</keyword>
<dbReference type="GO" id="GO:0000155">
    <property type="term" value="F:phosphorelay sensor kinase activity"/>
    <property type="evidence" value="ECO:0007669"/>
    <property type="project" value="InterPro"/>
</dbReference>
<evidence type="ECO:0000256" key="7">
    <source>
        <dbReference type="ARBA" id="ARBA00022840"/>
    </source>
</evidence>
<dbReference type="SMART" id="SM00387">
    <property type="entry name" value="HATPase_c"/>
    <property type="match status" value="1"/>
</dbReference>
<dbReference type="NCBIfam" id="TIGR00229">
    <property type="entry name" value="sensory_box"/>
    <property type="match status" value="1"/>
</dbReference>
<dbReference type="SUPFAM" id="SSF55874">
    <property type="entry name" value="ATPase domain of HSP90 chaperone/DNA topoisomerase II/histidine kinase"/>
    <property type="match status" value="1"/>
</dbReference>
<organism evidence="11 12">
    <name type="scientific">Sphingopyxis panaciterrulae</name>
    <dbReference type="NCBI Taxonomy" id="462372"/>
    <lineage>
        <taxon>Bacteria</taxon>
        <taxon>Pseudomonadati</taxon>
        <taxon>Pseudomonadota</taxon>
        <taxon>Alphaproteobacteria</taxon>
        <taxon>Sphingomonadales</taxon>
        <taxon>Sphingomonadaceae</taxon>
        <taxon>Sphingopyxis</taxon>
    </lineage>
</organism>
<protein>
    <recommendedName>
        <fullName evidence="2">histidine kinase</fullName>
        <ecNumber evidence="2">2.7.13.3</ecNumber>
    </recommendedName>
</protein>
<dbReference type="GO" id="GO:0006355">
    <property type="term" value="P:regulation of DNA-templated transcription"/>
    <property type="evidence" value="ECO:0007669"/>
    <property type="project" value="InterPro"/>
</dbReference>
<proteinExistence type="predicted"/>
<dbReference type="InterPro" id="IPR005467">
    <property type="entry name" value="His_kinase_dom"/>
</dbReference>
<dbReference type="InterPro" id="IPR035965">
    <property type="entry name" value="PAS-like_dom_sf"/>
</dbReference>
<name>A0A7W9ETU2_9SPHN</name>
<evidence type="ECO:0000256" key="6">
    <source>
        <dbReference type="ARBA" id="ARBA00022777"/>
    </source>
</evidence>
<dbReference type="InterPro" id="IPR036890">
    <property type="entry name" value="HATPase_C_sf"/>
</dbReference>
<dbReference type="Gene3D" id="3.30.565.10">
    <property type="entry name" value="Histidine kinase-like ATPase, C-terminal domain"/>
    <property type="match status" value="1"/>
</dbReference>
<dbReference type="Pfam" id="PF00512">
    <property type="entry name" value="HisKA"/>
    <property type="match status" value="1"/>
</dbReference>
<dbReference type="InterPro" id="IPR036097">
    <property type="entry name" value="HisK_dim/P_sf"/>
</dbReference>
<sequence length="677" mass="74401">MTATLLDPLESDVEGIAELASESIVILDPAGIIRYWNPAAERLFGWPALAVCGTDGAQLSPAPGDEANAWSQLLQEGAWEGRVRRRTRDGDVRVARVRRHLRYDGAGTLRDVVEYARAEPEAPGWAGAHDRVPDRSMAASWEIDVAPAADILARLAPRAPGADTSERDELLHGLVNAARIVEVNDRTARLVGGNRGRALMAGQSVAAFWPLESRTILANLILEARADREGRSVQRRLASDGILRDPLVTVWRAGDDRPDRLFVAVDGAADDDRSYLYLRASEARYRKLIHYMPVALWQVDASHMGKIYAQLRSRGVTDFAGHLDDHPELVEFAAASVPVTDVNRCAIELVGGASVQDLIRPVGYLFAESPDSLRRVMIGRFSGRKNYSEYMKIRALDGRLLDVRFSVTYPEPLLELDTTIFSLEDVTERLRIETELRQLQADFSHAARISTLGELTSSIAHEVNQPLAAIMTNAETSLRWLARDEPDIGKVAQLTTRIATSARRADDIVRRIRSMAVKQAPEPVPIALNDLVQESLLFVRHEIETRGIRVTTSYARRVPKIVGDRIQLQQVIVNLLINAAQAVEASCEADREIHIATRAGLKGEALFTLRDRGPGIDPDHLGHIFDGFFTTKPQGMGIGLAICRSIVAAHGGGVSASNHPEGGAEFRVRLPPARQAS</sequence>
<evidence type="ECO:0000313" key="12">
    <source>
        <dbReference type="Proteomes" id="UP000537161"/>
    </source>
</evidence>
<accession>A0A7W9ETU2</accession>
<dbReference type="InterPro" id="IPR004358">
    <property type="entry name" value="Sig_transdc_His_kin-like_C"/>
</dbReference>
<dbReference type="EMBL" id="JACIJH010000021">
    <property type="protein sequence ID" value="MBB5708555.1"/>
    <property type="molecule type" value="Genomic_DNA"/>
</dbReference>
<dbReference type="InterPro" id="IPR000014">
    <property type="entry name" value="PAS"/>
</dbReference>
<dbReference type="AlphaFoldDB" id="A0A7W9ETU2"/>
<keyword evidence="7" id="KW-0067">ATP-binding</keyword>
<evidence type="ECO:0000259" key="9">
    <source>
        <dbReference type="PROSITE" id="PS50109"/>
    </source>
</evidence>
<dbReference type="Gene3D" id="3.30.450.20">
    <property type="entry name" value="PAS domain"/>
    <property type="match status" value="1"/>
</dbReference>
<dbReference type="Pfam" id="PF02518">
    <property type="entry name" value="HATPase_c"/>
    <property type="match status" value="1"/>
</dbReference>
<keyword evidence="6" id="KW-0418">Kinase</keyword>
<dbReference type="InterPro" id="IPR003661">
    <property type="entry name" value="HisK_dim/P_dom"/>
</dbReference>
<evidence type="ECO:0000256" key="5">
    <source>
        <dbReference type="ARBA" id="ARBA00022741"/>
    </source>
</evidence>
<feature type="domain" description="Histidine kinase" evidence="9">
    <location>
        <begin position="458"/>
        <end position="674"/>
    </location>
</feature>
<dbReference type="EC" id="2.7.13.3" evidence="2"/>
<dbReference type="CDD" id="cd00082">
    <property type="entry name" value="HisKA"/>
    <property type="match status" value="1"/>
</dbReference>
<dbReference type="Gene3D" id="1.10.287.130">
    <property type="match status" value="1"/>
</dbReference>
<evidence type="ECO:0000256" key="1">
    <source>
        <dbReference type="ARBA" id="ARBA00000085"/>
    </source>
</evidence>
<comment type="catalytic activity">
    <reaction evidence="1">
        <text>ATP + protein L-histidine = ADP + protein N-phospho-L-histidine.</text>
        <dbReference type="EC" id="2.7.13.3"/>
    </reaction>
</comment>
<dbReference type="PANTHER" id="PTHR43065:SF10">
    <property type="entry name" value="PEROXIDE STRESS-ACTIVATED HISTIDINE KINASE MAK3"/>
    <property type="match status" value="1"/>
</dbReference>
<dbReference type="PROSITE" id="PS50109">
    <property type="entry name" value="HIS_KIN"/>
    <property type="match status" value="1"/>
</dbReference>
<dbReference type="Proteomes" id="UP000537161">
    <property type="component" value="Unassembled WGS sequence"/>
</dbReference>
<keyword evidence="4" id="KW-0808">Transferase</keyword>
<evidence type="ECO:0000313" key="11">
    <source>
        <dbReference type="EMBL" id="MBB5708555.1"/>
    </source>
</evidence>
<dbReference type="SMART" id="SM00091">
    <property type="entry name" value="PAS"/>
    <property type="match status" value="1"/>
</dbReference>
<dbReference type="PANTHER" id="PTHR43065">
    <property type="entry name" value="SENSOR HISTIDINE KINASE"/>
    <property type="match status" value="1"/>
</dbReference>
<dbReference type="Pfam" id="PF00989">
    <property type="entry name" value="PAS"/>
    <property type="match status" value="1"/>
</dbReference>
<dbReference type="RefSeq" id="WP_184101388.1">
    <property type="nucleotide sequence ID" value="NZ_JACIJH010000021.1"/>
</dbReference>
<keyword evidence="3" id="KW-0597">Phosphoprotein</keyword>
<evidence type="ECO:0000256" key="3">
    <source>
        <dbReference type="ARBA" id="ARBA00022553"/>
    </source>
</evidence>
<evidence type="ECO:0000256" key="2">
    <source>
        <dbReference type="ARBA" id="ARBA00012438"/>
    </source>
</evidence>
<evidence type="ECO:0000256" key="4">
    <source>
        <dbReference type="ARBA" id="ARBA00022679"/>
    </source>
</evidence>
<gene>
    <name evidence="11" type="ORF">FHR21_003948</name>
</gene>
<feature type="domain" description="PAS" evidence="10">
    <location>
        <begin position="9"/>
        <end position="46"/>
    </location>
</feature>
<evidence type="ECO:0000256" key="8">
    <source>
        <dbReference type="ARBA" id="ARBA00023012"/>
    </source>
</evidence>
<keyword evidence="8" id="KW-0902">Two-component regulatory system</keyword>
<dbReference type="CDD" id="cd00130">
    <property type="entry name" value="PAS"/>
    <property type="match status" value="1"/>
</dbReference>
<dbReference type="SMART" id="SM00388">
    <property type="entry name" value="HisKA"/>
    <property type="match status" value="1"/>
</dbReference>
<comment type="caution">
    <text evidence="11">The sequence shown here is derived from an EMBL/GenBank/DDBJ whole genome shotgun (WGS) entry which is preliminary data.</text>
</comment>
<dbReference type="PRINTS" id="PR00344">
    <property type="entry name" value="BCTRLSENSOR"/>
</dbReference>
<dbReference type="InterPro" id="IPR003594">
    <property type="entry name" value="HATPase_dom"/>
</dbReference>
<evidence type="ECO:0000259" key="10">
    <source>
        <dbReference type="PROSITE" id="PS50112"/>
    </source>
</evidence>
<dbReference type="SUPFAM" id="SSF55785">
    <property type="entry name" value="PYP-like sensor domain (PAS domain)"/>
    <property type="match status" value="1"/>
</dbReference>
<keyword evidence="5" id="KW-0547">Nucleotide-binding</keyword>
<reference evidence="11 12" key="1">
    <citation type="submission" date="2020-08" db="EMBL/GenBank/DDBJ databases">
        <title>Genomic Encyclopedia of Type Strains, Phase IV (KMG-IV): sequencing the most valuable type-strain genomes for metagenomic binning, comparative biology and taxonomic classification.</title>
        <authorList>
            <person name="Goeker M."/>
        </authorList>
    </citation>
    <scope>NUCLEOTIDE SEQUENCE [LARGE SCALE GENOMIC DNA]</scope>
    <source>
        <strain evidence="11 12">DSM 27163</strain>
    </source>
</reference>
<dbReference type="GO" id="GO:0005524">
    <property type="term" value="F:ATP binding"/>
    <property type="evidence" value="ECO:0007669"/>
    <property type="project" value="UniProtKB-KW"/>
</dbReference>
<dbReference type="InterPro" id="IPR013767">
    <property type="entry name" value="PAS_fold"/>
</dbReference>
<dbReference type="SUPFAM" id="SSF47384">
    <property type="entry name" value="Homodimeric domain of signal transducing histidine kinase"/>
    <property type="match status" value="1"/>
</dbReference>
<dbReference type="PROSITE" id="PS50112">
    <property type="entry name" value="PAS"/>
    <property type="match status" value="1"/>
</dbReference>